<dbReference type="GO" id="GO:0050501">
    <property type="term" value="F:hyaluronan synthase activity"/>
    <property type="evidence" value="ECO:0007669"/>
    <property type="project" value="UniProtKB-EC"/>
</dbReference>
<dbReference type="Pfam" id="PF00535">
    <property type="entry name" value="Glycos_transf_2"/>
    <property type="match status" value="1"/>
</dbReference>
<dbReference type="PANTHER" id="PTHR43685">
    <property type="entry name" value="GLYCOSYLTRANSFERASE"/>
    <property type="match status" value="1"/>
</dbReference>
<dbReference type="SUPFAM" id="SSF53448">
    <property type="entry name" value="Nucleotide-diphospho-sugar transferases"/>
    <property type="match status" value="1"/>
</dbReference>
<evidence type="ECO:0000256" key="1">
    <source>
        <dbReference type="SAM" id="MobiDB-lite"/>
    </source>
</evidence>
<dbReference type="Proteomes" id="UP000319908">
    <property type="component" value="Unassembled WGS sequence"/>
</dbReference>
<dbReference type="OrthoDB" id="9784574at2"/>
<dbReference type="Gene3D" id="3.90.550.10">
    <property type="entry name" value="Spore Coat Polysaccharide Biosynthesis Protein SpsA, Chain A"/>
    <property type="match status" value="1"/>
</dbReference>
<evidence type="ECO:0000313" key="4">
    <source>
        <dbReference type="Proteomes" id="UP000319908"/>
    </source>
</evidence>
<dbReference type="PANTHER" id="PTHR43685:SF2">
    <property type="entry name" value="GLYCOSYLTRANSFERASE 2-LIKE DOMAIN-CONTAINING PROTEIN"/>
    <property type="match status" value="1"/>
</dbReference>
<organism evidence="3 4">
    <name type="scientific">Allorhodopirellula heiligendammensis</name>
    <dbReference type="NCBI Taxonomy" id="2714739"/>
    <lineage>
        <taxon>Bacteria</taxon>
        <taxon>Pseudomonadati</taxon>
        <taxon>Planctomycetota</taxon>
        <taxon>Planctomycetia</taxon>
        <taxon>Pirellulales</taxon>
        <taxon>Pirellulaceae</taxon>
        <taxon>Allorhodopirellula</taxon>
    </lineage>
</organism>
<keyword evidence="3" id="KW-0328">Glycosyltransferase</keyword>
<comment type="caution">
    <text evidence="3">The sequence shown here is derived from an EMBL/GenBank/DDBJ whole genome shotgun (WGS) entry which is preliminary data.</text>
</comment>
<dbReference type="InterPro" id="IPR050834">
    <property type="entry name" value="Glycosyltransf_2"/>
</dbReference>
<feature type="domain" description="Glycosyltransferase 2-like" evidence="2">
    <location>
        <begin position="13"/>
        <end position="170"/>
    </location>
</feature>
<evidence type="ECO:0000259" key="2">
    <source>
        <dbReference type="Pfam" id="PF00535"/>
    </source>
</evidence>
<dbReference type="AlphaFoldDB" id="A0A5C6C1P8"/>
<sequence>MSGEMRPETPLISVVVPVRNAESTIAQAIRSCLDSQWVGEVVIVNDGSTDGTDARVAELADERIRVIDGPGCGISAALNTGFAACQFPLIARCDADDWVEQGRFAWQVPELADPSIVAISGAFTTVDSKGMVVAELANSGERRDVTDLLRAGKTVTHLCTWLIRRDALQQCGGAREWFQTAEDIDLQFRLASVGRIVHVPRFAYRYRLHDQSITHTQGTLQRKFYEQTARDFAIERASSGSDALDRGSAPKCPDAPSSPHSASKNIARQLVGRAWQSHRQGKRWIAIKTMLRAAQHDPTAGLDLTRQIAIMLLRRPADRSGQSPSDAPPQSRSQSKL</sequence>
<dbReference type="EMBL" id="SJPU01000001">
    <property type="protein sequence ID" value="TWU18072.1"/>
    <property type="molecule type" value="Genomic_DNA"/>
</dbReference>
<name>A0A5C6C1P8_9BACT</name>
<keyword evidence="3" id="KW-0808">Transferase</keyword>
<protein>
    <submittedName>
        <fullName evidence="3">Hyaluronan synthase</fullName>
        <ecNumber evidence="3">2.4.1.212</ecNumber>
    </submittedName>
</protein>
<gene>
    <name evidence="3" type="primary">hyaD</name>
    <name evidence="3" type="ORF">Poly21_02270</name>
</gene>
<feature type="compositionally biased region" description="Polar residues" evidence="1">
    <location>
        <begin position="320"/>
        <end position="337"/>
    </location>
</feature>
<reference evidence="3 4" key="1">
    <citation type="journal article" date="2020" name="Antonie Van Leeuwenhoek">
        <title>Rhodopirellula heiligendammensis sp. nov., Rhodopirellula pilleata sp. nov., and Rhodopirellula solitaria sp. nov. isolated from natural or artificial marine surfaces in Northern Germany and California, USA, and emended description of the genus Rhodopirellula.</title>
        <authorList>
            <person name="Kallscheuer N."/>
            <person name="Wiegand S."/>
            <person name="Jogler M."/>
            <person name="Boedeker C."/>
            <person name="Peeters S.H."/>
            <person name="Rast P."/>
            <person name="Heuer A."/>
            <person name="Jetten M.S.M."/>
            <person name="Rohde M."/>
            <person name="Jogler C."/>
        </authorList>
    </citation>
    <scope>NUCLEOTIDE SEQUENCE [LARGE SCALE GENOMIC DNA]</scope>
    <source>
        <strain evidence="3 4">Poly21</strain>
    </source>
</reference>
<evidence type="ECO:0000313" key="3">
    <source>
        <dbReference type="EMBL" id="TWU18072.1"/>
    </source>
</evidence>
<dbReference type="InterPro" id="IPR001173">
    <property type="entry name" value="Glyco_trans_2-like"/>
</dbReference>
<accession>A0A5C6C1P8</accession>
<keyword evidence="4" id="KW-1185">Reference proteome</keyword>
<feature type="region of interest" description="Disordered" evidence="1">
    <location>
        <begin position="237"/>
        <end position="263"/>
    </location>
</feature>
<proteinExistence type="predicted"/>
<dbReference type="InterPro" id="IPR029044">
    <property type="entry name" value="Nucleotide-diphossugar_trans"/>
</dbReference>
<dbReference type="EC" id="2.4.1.212" evidence="3"/>
<dbReference type="RefSeq" id="WP_146405123.1">
    <property type="nucleotide sequence ID" value="NZ_SJPU01000001.1"/>
</dbReference>
<feature type="region of interest" description="Disordered" evidence="1">
    <location>
        <begin position="314"/>
        <end position="337"/>
    </location>
</feature>